<dbReference type="Pfam" id="PF00528">
    <property type="entry name" value="BPD_transp_1"/>
    <property type="match status" value="1"/>
</dbReference>
<dbReference type="PROSITE" id="PS50928">
    <property type="entry name" value="ABC_TM1"/>
    <property type="match status" value="1"/>
</dbReference>
<dbReference type="Gene3D" id="1.10.3720.10">
    <property type="entry name" value="MetI-like"/>
    <property type="match status" value="1"/>
</dbReference>
<dbReference type="FunFam" id="1.10.3720.10:FF:000003">
    <property type="entry name" value="Aliphatic sulfonate ABC transporter permease"/>
    <property type="match status" value="1"/>
</dbReference>
<dbReference type="EMBL" id="WEZQ01000009">
    <property type="protein sequence ID" value="MYV17139.1"/>
    <property type="molecule type" value="Genomic_DNA"/>
</dbReference>
<dbReference type="CDD" id="cd06261">
    <property type="entry name" value="TM_PBP2"/>
    <property type="match status" value="1"/>
</dbReference>
<dbReference type="SUPFAM" id="SSF161098">
    <property type="entry name" value="MetI-like"/>
    <property type="match status" value="1"/>
</dbReference>
<feature type="transmembrane region" description="Helical" evidence="7">
    <location>
        <begin position="142"/>
        <end position="165"/>
    </location>
</feature>
<proteinExistence type="inferred from homology"/>
<evidence type="ECO:0000313" key="10">
    <source>
        <dbReference type="Proteomes" id="UP000449209"/>
    </source>
</evidence>
<feature type="transmembrane region" description="Helical" evidence="7">
    <location>
        <begin position="186"/>
        <end position="212"/>
    </location>
</feature>
<protein>
    <submittedName>
        <fullName evidence="9">ABC transporter permease subunit</fullName>
    </submittedName>
</protein>
<dbReference type="InterPro" id="IPR035906">
    <property type="entry name" value="MetI-like_sf"/>
</dbReference>
<dbReference type="Proteomes" id="UP000449209">
    <property type="component" value="Unassembled WGS sequence"/>
</dbReference>
<dbReference type="OrthoDB" id="9804353at2"/>
<gene>
    <name evidence="9" type="ORF">GB993_06435</name>
</gene>
<feature type="transmembrane region" description="Helical" evidence="7">
    <location>
        <begin position="26"/>
        <end position="47"/>
    </location>
</feature>
<feature type="transmembrane region" description="Helical" evidence="7">
    <location>
        <begin position="80"/>
        <end position="105"/>
    </location>
</feature>
<dbReference type="RefSeq" id="WP_161003562.1">
    <property type="nucleotide sequence ID" value="NZ_WEZQ01000009.1"/>
</dbReference>
<evidence type="ECO:0000256" key="4">
    <source>
        <dbReference type="ARBA" id="ARBA00022692"/>
    </source>
</evidence>
<keyword evidence="6 7" id="KW-0472">Membrane</keyword>
<feature type="transmembrane region" description="Helical" evidence="7">
    <location>
        <begin position="232"/>
        <end position="251"/>
    </location>
</feature>
<dbReference type="InterPro" id="IPR000515">
    <property type="entry name" value="MetI-like"/>
</dbReference>
<accession>A0A6N9I2S7</accession>
<evidence type="ECO:0000256" key="3">
    <source>
        <dbReference type="ARBA" id="ARBA00022475"/>
    </source>
</evidence>
<dbReference type="AlphaFoldDB" id="A0A6N9I2S7"/>
<comment type="caution">
    <text evidence="9">The sequence shown here is derived from an EMBL/GenBank/DDBJ whole genome shotgun (WGS) entry which is preliminary data.</text>
</comment>
<dbReference type="GO" id="GO:0005886">
    <property type="term" value="C:plasma membrane"/>
    <property type="evidence" value="ECO:0007669"/>
    <property type="project" value="UniProtKB-SubCell"/>
</dbReference>
<dbReference type="PANTHER" id="PTHR30151">
    <property type="entry name" value="ALKANE SULFONATE ABC TRANSPORTER-RELATED, MEMBRANE SUBUNIT"/>
    <property type="match status" value="1"/>
</dbReference>
<name>A0A6N9I2S7_9LACO</name>
<feature type="transmembrane region" description="Helical" evidence="7">
    <location>
        <begin position="117"/>
        <end position="136"/>
    </location>
</feature>
<keyword evidence="2 7" id="KW-0813">Transport</keyword>
<organism evidence="9 10">
    <name type="scientific">Furfurilactobacillus milii</name>
    <dbReference type="NCBI Taxonomy" id="2888272"/>
    <lineage>
        <taxon>Bacteria</taxon>
        <taxon>Bacillati</taxon>
        <taxon>Bacillota</taxon>
        <taxon>Bacilli</taxon>
        <taxon>Lactobacillales</taxon>
        <taxon>Lactobacillaceae</taxon>
        <taxon>Furfurilactobacillus</taxon>
    </lineage>
</organism>
<dbReference type="GO" id="GO:0042918">
    <property type="term" value="P:alkanesulfonate transmembrane transport"/>
    <property type="evidence" value="ECO:0007669"/>
    <property type="project" value="UniProtKB-ARBA"/>
</dbReference>
<evidence type="ECO:0000256" key="7">
    <source>
        <dbReference type="RuleBase" id="RU363032"/>
    </source>
</evidence>
<dbReference type="PANTHER" id="PTHR30151:SF38">
    <property type="entry name" value="ALIPHATIC SULFONATES TRANSPORT PERMEASE PROTEIN SSUC-RELATED"/>
    <property type="match status" value="1"/>
</dbReference>
<comment type="similarity">
    <text evidence="7">Belongs to the binding-protein-dependent transport system permease family.</text>
</comment>
<keyword evidence="4 7" id="KW-0812">Transmembrane</keyword>
<evidence type="ECO:0000259" key="8">
    <source>
        <dbReference type="PROSITE" id="PS50928"/>
    </source>
</evidence>
<feature type="domain" description="ABC transmembrane type-1" evidence="8">
    <location>
        <begin position="76"/>
        <end position="256"/>
    </location>
</feature>
<reference evidence="9 10" key="1">
    <citation type="journal article" date="2019" name="Appl. Environ. Microbiol.">
        <title>Genetic determinants of hydroxycinnamic acid metabolism in heterofermentative lactobacilli.</title>
        <authorList>
            <person name="Gaur G."/>
            <person name="Oh J.H."/>
            <person name="Filannino P."/>
            <person name="Gobbetti M."/>
            <person name="van Pijkeren J.P."/>
            <person name="Ganzle M.G."/>
        </authorList>
    </citation>
    <scope>NUCLEOTIDE SEQUENCE [LARGE SCALE GENOMIC DNA]</scope>
    <source>
        <strain evidence="9 10">C5</strain>
    </source>
</reference>
<evidence type="ECO:0000256" key="2">
    <source>
        <dbReference type="ARBA" id="ARBA00022448"/>
    </source>
</evidence>
<evidence type="ECO:0000313" key="9">
    <source>
        <dbReference type="EMBL" id="MYV17139.1"/>
    </source>
</evidence>
<sequence length="272" mass="29838">MQLSTTQLKHQTALPSRRRHHISRQLIPWLVPLMLLIVWQITAQAGVLSASVLPAPTTVLQDGIALTQSGELPRNLAVSLFRATTGFAIGAIVGFVLALLTGLSTTWRLALDSSVQMVRNIPHLSLIPLVIIWFGIGEPAKITLVAIGVFFPVYINTFHGLASVDPELLEMGHVYGLTRWQQFRQIIFPSALPTILVGIRYALGVMWTTLIVAETVSTSSGIGYMSTNAQDFLDMKTILLCIIIYALLGKLSDTMVKALERQLLSWQKGNVA</sequence>
<keyword evidence="3" id="KW-1003">Cell membrane</keyword>
<comment type="subcellular location">
    <subcellularLocation>
        <location evidence="1 7">Cell membrane</location>
        <topology evidence="1 7">Multi-pass membrane protein</topology>
    </subcellularLocation>
</comment>
<evidence type="ECO:0000256" key="6">
    <source>
        <dbReference type="ARBA" id="ARBA00023136"/>
    </source>
</evidence>
<evidence type="ECO:0000256" key="1">
    <source>
        <dbReference type="ARBA" id="ARBA00004651"/>
    </source>
</evidence>
<keyword evidence="5 7" id="KW-1133">Transmembrane helix</keyword>
<evidence type="ECO:0000256" key="5">
    <source>
        <dbReference type="ARBA" id="ARBA00022989"/>
    </source>
</evidence>